<gene>
    <name evidence="3" type="ORF">RGQ29_024588</name>
</gene>
<organism evidence="3 4">
    <name type="scientific">Quercus rubra</name>
    <name type="common">Northern red oak</name>
    <name type="synonym">Quercus borealis</name>
    <dbReference type="NCBI Taxonomy" id="3512"/>
    <lineage>
        <taxon>Eukaryota</taxon>
        <taxon>Viridiplantae</taxon>
        <taxon>Streptophyta</taxon>
        <taxon>Embryophyta</taxon>
        <taxon>Tracheophyta</taxon>
        <taxon>Spermatophyta</taxon>
        <taxon>Magnoliopsida</taxon>
        <taxon>eudicotyledons</taxon>
        <taxon>Gunneridae</taxon>
        <taxon>Pentapetalae</taxon>
        <taxon>rosids</taxon>
        <taxon>fabids</taxon>
        <taxon>Fagales</taxon>
        <taxon>Fagaceae</taxon>
        <taxon>Quercus</taxon>
    </lineage>
</organism>
<sequence>MKKQRDAMHVARFLSGLPKSLNPVKSQILASPDLPSLSEVFGRLRQATLSDSSIDPFSSSHTDALPSGDKSTFTTYMGSNRGGRGDRGRGGQGRGGRDQGGRGSEQGGRGKGRGLRKCTYCHGENHTIDFCWELYGKPSTNQASFQVQEPPSQSLPPTSRVVSIPEEEYNRLLSLHSNFVGSDSTATLAQQGTSAACLATQDPWVIDVGATNHMTGTTNLSPNLSLSSVLYILDFPFNLLSISKLTKILNCTAIFLSTHYIFQDLKTGKIIGGGHEAGGLYYLDQCGSSRLVASHLSISPLQHHCRLGHPSLKNLKSLVPSCRQIESLQCEACQLGKHHRVPFAPRCESRVSSPFHLIHSDI</sequence>
<keyword evidence="4" id="KW-1185">Reference proteome</keyword>
<dbReference type="PANTHER" id="PTHR34222">
    <property type="entry name" value="GAG_PRE-INTEGRS DOMAIN-CONTAINING PROTEIN"/>
    <property type="match status" value="1"/>
</dbReference>
<feature type="region of interest" description="Disordered" evidence="1">
    <location>
        <begin position="51"/>
        <end position="115"/>
    </location>
</feature>
<dbReference type="PANTHER" id="PTHR34222:SF95">
    <property type="entry name" value="RRNA 2'-O-METHYLTRANSFERASE FIBRILLARIN-LIKE ISOFORM X1"/>
    <property type="match status" value="1"/>
</dbReference>
<feature type="domain" description="GAG-pre-integrase" evidence="2">
    <location>
        <begin position="279"/>
        <end position="338"/>
    </location>
</feature>
<evidence type="ECO:0000256" key="1">
    <source>
        <dbReference type="SAM" id="MobiDB-lite"/>
    </source>
</evidence>
<evidence type="ECO:0000259" key="2">
    <source>
        <dbReference type="Pfam" id="PF13976"/>
    </source>
</evidence>
<comment type="caution">
    <text evidence="3">The sequence shown here is derived from an EMBL/GenBank/DDBJ whole genome shotgun (WGS) entry which is preliminary data.</text>
</comment>
<dbReference type="Pfam" id="PF13976">
    <property type="entry name" value="gag_pre-integrs"/>
    <property type="match status" value="1"/>
</dbReference>
<evidence type="ECO:0000313" key="3">
    <source>
        <dbReference type="EMBL" id="KAK4580986.1"/>
    </source>
</evidence>
<protein>
    <recommendedName>
        <fullName evidence="2">GAG-pre-integrase domain-containing protein</fullName>
    </recommendedName>
</protein>
<reference evidence="3 4" key="1">
    <citation type="journal article" date="2023" name="G3 (Bethesda)">
        <title>A haplotype-resolved chromosome-scale genome for Quercus rubra L. provides insights into the genetics of adaptive traits for red oak species.</title>
        <authorList>
            <person name="Kapoor B."/>
            <person name="Jenkins J."/>
            <person name="Schmutz J."/>
            <person name="Zhebentyayeva T."/>
            <person name="Kuelheim C."/>
            <person name="Coggeshall M."/>
            <person name="Heim C."/>
            <person name="Lasky J.R."/>
            <person name="Leites L."/>
            <person name="Islam-Faridi N."/>
            <person name="Romero-Severson J."/>
            <person name="DeLeo V.L."/>
            <person name="Lucas S.M."/>
            <person name="Lazic D."/>
            <person name="Gailing O."/>
            <person name="Carlson J."/>
            <person name="Staton M."/>
        </authorList>
    </citation>
    <scope>NUCLEOTIDE SEQUENCE [LARGE SCALE GENOMIC DNA]</scope>
    <source>
        <strain evidence="3">Pseudo-F2</strain>
    </source>
</reference>
<dbReference type="InterPro" id="IPR025724">
    <property type="entry name" value="GAG-pre-integrase_dom"/>
</dbReference>
<accession>A0AAN7EVF0</accession>
<feature type="compositionally biased region" description="Basic and acidic residues" evidence="1">
    <location>
        <begin position="83"/>
        <end position="100"/>
    </location>
</feature>
<name>A0AAN7EVF0_QUERU</name>
<feature type="compositionally biased region" description="Low complexity" evidence="1">
    <location>
        <begin position="51"/>
        <end position="63"/>
    </location>
</feature>
<dbReference type="AlphaFoldDB" id="A0AAN7EVF0"/>
<feature type="compositionally biased region" description="Polar residues" evidence="1">
    <location>
        <begin position="69"/>
        <end position="78"/>
    </location>
</feature>
<dbReference type="EMBL" id="JAXUIC010000007">
    <property type="protein sequence ID" value="KAK4580986.1"/>
    <property type="molecule type" value="Genomic_DNA"/>
</dbReference>
<dbReference type="Proteomes" id="UP001324115">
    <property type="component" value="Unassembled WGS sequence"/>
</dbReference>
<evidence type="ECO:0000313" key="4">
    <source>
        <dbReference type="Proteomes" id="UP001324115"/>
    </source>
</evidence>
<proteinExistence type="predicted"/>